<dbReference type="SMART" id="SM00679">
    <property type="entry name" value="CTNS"/>
    <property type="match status" value="1"/>
</dbReference>
<evidence type="ECO:0000256" key="1">
    <source>
        <dbReference type="ARBA" id="ARBA00004141"/>
    </source>
</evidence>
<organism evidence="7">
    <name type="scientific">Culex tarsalis</name>
    <name type="common">Encephalitis mosquito</name>
    <dbReference type="NCBI Taxonomy" id="7177"/>
    <lineage>
        <taxon>Eukaryota</taxon>
        <taxon>Metazoa</taxon>
        <taxon>Ecdysozoa</taxon>
        <taxon>Arthropoda</taxon>
        <taxon>Hexapoda</taxon>
        <taxon>Insecta</taxon>
        <taxon>Pterygota</taxon>
        <taxon>Neoptera</taxon>
        <taxon>Endopterygota</taxon>
        <taxon>Diptera</taxon>
        <taxon>Nematocera</taxon>
        <taxon>Culicoidea</taxon>
        <taxon>Culicidae</taxon>
        <taxon>Culicinae</taxon>
        <taxon>Culicini</taxon>
        <taxon>Culex</taxon>
        <taxon>Culex</taxon>
    </lineage>
</organism>
<reference evidence="7" key="1">
    <citation type="submission" date="2017-01" db="EMBL/GenBank/DDBJ databases">
        <title>A deep insight into the sialotranscriptome of adult male and female Cluex tarsalis mosquitoes.</title>
        <authorList>
            <person name="Ribeiro J.M."/>
            <person name="Moreira F."/>
            <person name="Bernard K.A."/>
            <person name="Calvo E."/>
        </authorList>
    </citation>
    <scope>NUCLEOTIDE SEQUENCE</scope>
    <source>
        <strain evidence="7">Kern County</strain>
        <tissue evidence="7">Salivary glands</tissue>
    </source>
</reference>
<protein>
    <recommendedName>
        <fullName evidence="5">Solute carrier family 66 member 3</fullName>
    </recommendedName>
</protein>
<sequence length="213" mass="23566">MTDLLDDRGILYIIADLLSIITIASCLISKVPQIQTVHKLRSATGLSINGLLMELCSYTVTMLYNFTNGYAFLSYMEYPILLVQEYVLVYVVLKYENLLDKRAFVWAGVYAGVILGFGSGIIPSSLLMMLVPLTTPVGATSKVMQLVAILKSKNSQSVSLITWGLSAFTNSTRIYTILLDSADRMLLANFGISTVLSSSVFLAAWYYKKPKQE</sequence>
<feature type="transmembrane region" description="Helical" evidence="6">
    <location>
        <begin position="43"/>
        <end position="66"/>
    </location>
</feature>
<feature type="transmembrane region" description="Helical" evidence="6">
    <location>
        <begin position="105"/>
        <end position="131"/>
    </location>
</feature>
<evidence type="ECO:0000256" key="5">
    <source>
        <dbReference type="PIRNR" id="PIRNR023381"/>
    </source>
</evidence>
<name>A0A1Q3FNG7_CULTA</name>
<dbReference type="EMBL" id="GFDL01005905">
    <property type="protein sequence ID" value="JAV29140.1"/>
    <property type="molecule type" value="Transcribed_RNA"/>
</dbReference>
<evidence type="ECO:0000256" key="6">
    <source>
        <dbReference type="SAM" id="Phobius"/>
    </source>
</evidence>
<evidence type="ECO:0000256" key="3">
    <source>
        <dbReference type="ARBA" id="ARBA00022989"/>
    </source>
</evidence>
<dbReference type="InterPro" id="IPR006603">
    <property type="entry name" value="PQ-loop_rpt"/>
</dbReference>
<dbReference type="InterPro" id="IPR016817">
    <property type="entry name" value="MannP-dilichol_defect-1"/>
</dbReference>
<accession>A0A1Q3FNG7</accession>
<evidence type="ECO:0000313" key="7">
    <source>
        <dbReference type="EMBL" id="JAV29140.1"/>
    </source>
</evidence>
<proteinExistence type="predicted"/>
<dbReference type="PIRSF" id="PIRSF023381">
    <property type="entry name" value="MannP-dilichol_defect-1p"/>
    <property type="match status" value="1"/>
</dbReference>
<dbReference type="GO" id="GO:0016020">
    <property type="term" value="C:membrane"/>
    <property type="evidence" value="ECO:0007669"/>
    <property type="project" value="UniProtKB-SubCell"/>
</dbReference>
<dbReference type="PANTHER" id="PTHR12226">
    <property type="entry name" value="MANNOSE-P-DOLICHOL UTILIZATION DEFECT 1 LEC35 -RELATED"/>
    <property type="match status" value="1"/>
</dbReference>
<keyword evidence="2 5" id="KW-0812">Transmembrane</keyword>
<dbReference type="Pfam" id="PF04193">
    <property type="entry name" value="PQ-loop"/>
    <property type="match status" value="1"/>
</dbReference>
<feature type="transmembrane region" description="Helical" evidence="6">
    <location>
        <begin position="186"/>
        <end position="207"/>
    </location>
</feature>
<dbReference type="Gene3D" id="1.20.1280.290">
    <property type="match status" value="1"/>
</dbReference>
<comment type="subcellular location">
    <subcellularLocation>
        <location evidence="1 5">Membrane</location>
        <topology evidence="1 5">Multi-pass membrane protein</topology>
    </subcellularLocation>
</comment>
<keyword evidence="4 5" id="KW-0472">Membrane</keyword>
<dbReference type="AlphaFoldDB" id="A0A1Q3FNG7"/>
<evidence type="ECO:0000256" key="2">
    <source>
        <dbReference type="ARBA" id="ARBA00022692"/>
    </source>
</evidence>
<keyword evidence="3 5" id="KW-1133">Transmembrane helix</keyword>
<feature type="transmembrane region" description="Helical" evidence="6">
    <location>
        <begin position="12"/>
        <end position="31"/>
    </location>
</feature>
<evidence type="ECO:0000256" key="4">
    <source>
        <dbReference type="ARBA" id="ARBA00023136"/>
    </source>
</evidence>
<dbReference type="PANTHER" id="PTHR12226:SF3">
    <property type="entry name" value="SOLUTE CARRIER FAMILY 66 MEMBER 3"/>
    <property type="match status" value="1"/>
</dbReference>
<feature type="transmembrane region" description="Helical" evidence="6">
    <location>
        <begin position="72"/>
        <end position="93"/>
    </location>
</feature>